<dbReference type="RefSeq" id="WP_089355238.1">
    <property type="nucleotide sequence ID" value="NZ_FZPD01000001.1"/>
</dbReference>
<feature type="domain" description="PIN" evidence="1">
    <location>
        <begin position="4"/>
        <end position="117"/>
    </location>
</feature>
<dbReference type="InterPro" id="IPR002716">
    <property type="entry name" value="PIN_dom"/>
</dbReference>
<dbReference type="SUPFAM" id="SSF88723">
    <property type="entry name" value="PIN domain-like"/>
    <property type="match status" value="1"/>
</dbReference>
<evidence type="ECO:0000259" key="1">
    <source>
        <dbReference type="Pfam" id="PF13470"/>
    </source>
</evidence>
<gene>
    <name evidence="2" type="ORF">SAMN05421640_0473</name>
</gene>
<accession>A0A239F381</accession>
<name>A0A239F381_EKHLU</name>
<evidence type="ECO:0000313" key="3">
    <source>
        <dbReference type="Proteomes" id="UP000198393"/>
    </source>
</evidence>
<dbReference type="Gene3D" id="3.40.50.1010">
    <property type="entry name" value="5'-nuclease"/>
    <property type="match status" value="1"/>
</dbReference>
<sequence length="139" mass="16090">MVNIFLDTNVAVDIITKRAPYYDTSIKLIQYSNENDVQLYLSEGSVYTLIYLVYESFPIKNPEKALSLIISKCNILTSEKQLLLRAIKSSFKDKEDACQYYTALNHEVDYFITRNKKDFVSHVSLVPVYTPNEFLEIIS</sequence>
<organism evidence="2 3">
    <name type="scientific">Ekhidna lutea</name>
    <dbReference type="NCBI Taxonomy" id="447679"/>
    <lineage>
        <taxon>Bacteria</taxon>
        <taxon>Pseudomonadati</taxon>
        <taxon>Bacteroidota</taxon>
        <taxon>Cytophagia</taxon>
        <taxon>Cytophagales</taxon>
        <taxon>Reichenbachiellaceae</taxon>
        <taxon>Ekhidna</taxon>
    </lineage>
</organism>
<proteinExistence type="predicted"/>
<dbReference type="InterPro" id="IPR029060">
    <property type="entry name" value="PIN-like_dom_sf"/>
</dbReference>
<dbReference type="AlphaFoldDB" id="A0A239F381"/>
<keyword evidence="3" id="KW-1185">Reference proteome</keyword>
<dbReference type="OrthoDB" id="1148871at2"/>
<evidence type="ECO:0000313" key="2">
    <source>
        <dbReference type="EMBL" id="SNS51480.1"/>
    </source>
</evidence>
<reference evidence="2 3" key="1">
    <citation type="submission" date="2017-06" db="EMBL/GenBank/DDBJ databases">
        <authorList>
            <person name="Kim H.J."/>
            <person name="Triplett B.A."/>
        </authorList>
    </citation>
    <scope>NUCLEOTIDE SEQUENCE [LARGE SCALE GENOMIC DNA]</scope>
    <source>
        <strain evidence="2 3">DSM 19307</strain>
    </source>
</reference>
<dbReference type="Proteomes" id="UP000198393">
    <property type="component" value="Unassembled WGS sequence"/>
</dbReference>
<dbReference type="EMBL" id="FZPD01000001">
    <property type="protein sequence ID" value="SNS51480.1"/>
    <property type="molecule type" value="Genomic_DNA"/>
</dbReference>
<protein>
    <submittedName>
        <fullName evidence="2">PIN domain-containing protein</fullName>
    </submittedName>
</protein>
<dbReference type="Pfam" id="PF13470">
    <property type="entry name" value="PIN_3"/>
    <property type="match status" value="1"/>
</dbReference>